<dbReference type="GO" id="GO:0005085">
    <property type="term" value="F:guanyl-nucleotide exchange factor activity"/>
    <property type="evidence" value="ECO:0007669"/>
    <property type="project" value="TreeGrafter"/>
</dbReference>
<evidence type="ECO:0000313" key="3">
    <source>
        <dbReference type="Proteomes" id="UP000218811"/>
    </source>
</evidence>
<dbReference type="SUPFAM" id="SSF50985">
    <property type="entry name" value="RCC1/BLIP-II"/>
    <property type="match status" value="1"/>
</dbReference>
<dbReference type="EMBL" id="KB467854">
    <property type="protein sequence ID" value="PCH35768.1"/>
    <property type="molecule type" value="Genomic_DNA"/>
</dbReference>
<dbReference type="PANTHER" id="PTHR45982">
    <property type="entry name" value="REGULATOR OF CHROMOSOME CONDENSATION"/>
    <property type="match status" value="1"/>
</dbReference>
<name>A0A2H3JDK6_WOLCO</name>
<dbReference type="PANTHER" id="PTHR45982:SF3">
    <property type="entry name" value="F-BOX PROTEIN POF9"/>
    <property type="match status" value="1"/>
</dbReference>
<feature type="repeat" description="RCC1" evidence="1">
    <location>
        <begin position="132"/>
        <end position="189"/>
    </location>
</feature>
<dbReference type="SUPFAM" id="SSF81383">
    <property type="entry name" value="F-box domain"/>
    <property type="match status" value="1"/>
</dbReference>
<dbReference type="AlphaFoldDB" id="A0A2H3JDK6"/>
<accession>A0A2H3JDK6</accession>
<sequence>MPQLSDMPVELLLHSLFPILPVSDILHLSTSNRFFYQLTSDETFWCVKTREDFQYKLSLPLKNMTWKHFYKRLWTQKVFVWGNKQNLGYDEDEPIEPSMRYVPFPVPVNIPHASIIDLTAGESSFHALDSAGNIHVWGQLSRTSALEGLDDYGFESAFRRADRPMRLNLPTAFCGLSCGYAHCVALDISSTVWLFTQWGRPMRLITPELNCASPDVTPVQIESGWTFAAVLTSSGDVVVYWPSSHSMRSAAEVSRRNSHSNRGPIITTETEPNMIPCEVLDINARPVRLPTLPCRCLPDLTGTGLSEELQNAPTKLIKIAGLDGALIGLTNKGHVVRYNGLISEYTYQHDYWEYLPKFSDVREIRDNYTFRTLWAEPPETMHITNISAQRHAFAAWTTSGRSIVLTGEIVEATTPVIRPALLDRAVTDVVFGNAHYGVLTAPGKLLTWGSCYDGVLGLGNPMCIPVGKPGGYASIDERLDAIRRGNEGTPPDVIRPAEVMFYQGRNARDTFCYAVAAAGRHMAALVSDSEVRCNYSCASHLQSTYENILTELAIEVPKEEPQALR</sequence>
<dbReference type="InterPro" id="IPR009091">
    <property type="entry name" value="RCC1/BLIP-II"/>
</dbReference>
<dbReference type="GO" id="GO:0005737">
    <property type="term" value="C:cytoplasm"/>
    <property type="evidence" value="ECO:0007669"/>
    <property type="project" value="TreeGrafter"/>
</dbReference>
<protein>
    <submittedName>
        <fullName evidence="2">RCC1/BLIP-II</fullName>
    </submittedName>
</protein>
<dbReference type="STRING" id="742152.A0A2H3JDK6"/>
<organism evidence="2 3">
    <name type="scientific">Wolfiporia cocos (strain MD-104)</name>
    <name type="common">Brown rot fungus</name>
    <dbReference type="NCBI Taxonomy" id="742152"/>
    <lineage>
        <taxon>Eukaryota</taxon>
        <taxon>Fungi</taxon>
        <taxon>Dikarya</taxon>
        <taxon>Basidiomycota</taxon>
        <taxon>Agaricomycotina</taxon>
        <taxon>Agaricomycetes</taxon>
        <taxon>Polyporales</taxon>
        <taxon>Phaeolaceae</taxon>
        <taxon>Wolfiporia</taxon>
    </lineage>
</organism>
<proteinExistence type="predicted"/>
<dbReference type="InterPro" id="IPR036047">
    <property type="entry name" value="F-box-like_dom_sf"/>
</dbReference>
<dbReference type="InterPro" id="IPR051553">
    <property type="entry name" value="Ran_GTPase-activating"/>
</dbReference>
<dbReference type="Gene3D" id="2.130.10.30">
    <property type="entry name" value="Regulator of chromosome condensation 1/beta-lactamase-inhibitor protein II"/>
    <property type="match status" value="2"/>
</dbReference>
<reference evidence="2 3" key="1">
    <citation type="journal article" date="2012" name="Science">
        <title>The Paleozoic origin of enzymatic lignin decomposition reconstructed from 31 fungal genomes.</title>
        <authorList>
            <person name="Floudas D."/>
            <person name="Binder M."/>
            <person name="Riley R."/>
            <person name="Barry K."/>
            <person name="Blanchette R.A."/>
            <person name="Henrissat B."/>
            <person name="Martinez A.T."/>
            <person name="Otillar R."/>
            <person name="Spatafora J.W."/>
            <person name="Yadav J.S."/>
            <person name="Aerts A."/>
            <person name="Benoit I."/>
            <person name="Boyd A."/>
            <person name="Carlson A."/>
            <person name="Copeland A."/>
            <person name="Coutinho P.M."/>
            <person name="de Vries R.P."/>
            <person name="Ferreira P."/>
            <person name="Findley K."/>
            <person name="Foster B."/>
            <person name="Gaskell J."/>
            <person name="Glotzer D."/>
            <person name="Gorecki P."/>
            <person name="Heitman J."/>
            <person name="Hesse C."/>
            <person name="Hori C."/>
            <person name="Igarashi K."/>
            <person name="Jurgens J.A."/>
            <person name="Kallen N."/>
            <person name="Kersten P."/>
            <person name="Kohler A."/>
            <person name="Kuees U."/>
            <person name="Kumar T.K.A."/>
            <person name="Kuo A."/>
            <person name="LaButti K."/>
            <person name="Larrondo L.F."/>
            <person name="Lindquist E."/>
            <person name="Ling A."/>
            <person name="Lombard V."/>
            <person name="Lucas S."/>
            <person name="Lundell T."/>
            <person name="Martin R."/>
            <person name="McLaughlin D.J."/>
            <person name="Morgenstern I."/>
            <person name="Morin E."/>
            <person name="Murat C."/>
            <person name="Nagy L.G."/>
            <person name="Nolan M."/>
            <person name="Ohm R.A."/>
            <person name="Patyshakuliyeva A."/>
            <person name="Rokas A."/>
            <person name="Ruiz-Duenas F.J."/>
            <person name="Sabat G."/>
            <person name="Salamov A."/>
            <person name="Samejima M."/>
            <person name="Schmutz J."/>
            <person name="Slot J.C."/>
            <person name="St John F."/>
            <person name="Stenlid J."/>
            <person name="Sun H."/>
            <person name="Sun S."/>
            <person name="Syed K."/>
            <person name="Tsang A."/>
            <person name="Wiebenga A."/>
            <person name="Young D."/>
            <person name="Pisabarro A."/>
            <person name="Eastwood D.C."/>
            <person name="Martin F."/>
            <person name="Cullen D."/>
            <person name="Grigoriev I.V."/>
            <person name="Hibbett D.S."/>
        </authorList>
    </citation>
    <scope>NUCLEOTIDE SEQUENCE [LARGE SCALE GENOMIC DNA]</scope>
    <source>
        <strain evidence="2 3">MD-104</strain>
    </source>
</reference>
<dbReference type="Proteomes" id="UP000218811">
    <property type="component" value="Unassembled WGS sequence"/>
</dbReference>
<evidence type="ECO:0000313" key="2">
    <source>
        <dbReference type="EMBL" id="PCH35768.1"/>
    </source>
</evidence>
<dbReference type="InterPro" id="IPR000408">
    <property type="entry name" value="Reg_chr_condens"/>
</dbReference>
<dbReference type="OrthoDB" id="61110at2759"/>
<evidence type="ECO:0000256" key="1">
    <source>
        <dbReference type="PROSITE-ProRule" id="PRU00235"/>
    </source>
</evidence>
<gene>
    <name evidence="2" type="ORF">WOLCODRAFT_126295</name>
</gene>
<dbReference type="OMA" id="WIGSNIC"/>
<keyword evidence="3" id="KW-1185">Reference proteome</keyword>
<dbReference type="PROSITE" id="PS50012">
    <property type="entry name" value="RCC1_3"/>
    <property type="match status" value="1"/>
</dbReference>